<proteinExistence type="predicted"/>
<organism evidence="1 2">
    <name type="scientific">Corchorus capsularis</name>
    <name type="common">Jute</name>
    <dbReference type="NCBI Taxonomy" id="210143"/>
    <lineage>
        <taxon>Eukaryota</taxon>
        <taxon>Viridiplantae</taxon>
        <taxon>Streptophyta</taxon>
        <taxon>Embryophyta</taxon>
        <taxon>Tracheophyta</taxon>
        <taxon>Spermatophyta</taxon>
        <taxon>Magnoliopsida</taxon>
        <taxon>eudicotyledons</taxon>
        <taxon>Gunneridae</taxon>
        <taxon>Pentapetalae</taxon>
        <taxon>rosids</taxon>
        <taxon>malvids</taxon>
        <taxon>Malvales</taxon>
        <taxon>Malvaceae</taxon>
        <taxon>Grewioideae</taxon>
        <taxon>Apeibeae</taxon>
        <taxon>Corchorus</taxon>
    </lineage>
</organism>
<keyword evidence="2" id="KW-1185">Reference proteome</keyword>
<dbReference type="Proteomes" id="UP000188268">
    <property type="component" value="Unassembled WGS sequence"/>
</dbReference>
<protein>
    <submittedName>
        <fullName evidence="1">Uncharacterized protein</fullName>
    </submittedName>
</protein>
<evidence type="ECO:0000313" key="2">
    <source>
        <dbReference type="Proteomes" id="UP000188268"/>
    </source>
</evidence>
<evidence type="ECO:0000313" key="1">
    <source>
        <dbReference type="EMBL" id="OMP11472.1"/>
    </source>
</evidence>
<accession>A0A1R3KWM5</accession>
<sequence>MEYGWMMDPVPPIKVMDSLTARPET</sequence>
<gene>
    <name evidence="1" type="ORF">CCACVL1_00505</name>
</gene>
<dbReference type="AlphaFoldDB" id="A0A1R3KWM5"/>
<dbReference type="Gramene" id="OMP11472">
    <property type="protein sequence ID" value="OMP11472"/>
    <property type="gene ID" value="CCACVL1_00505"/>
</dbReference>
<comment type="caution">
    <text evidence="1">The sequence shown here is derived from an EMBL/GenBank/DDBJ whole genome shotgun (WGS) entry which is preliminary data.</text>
</comment>
<name>A0A1R3KWM5_COCAP</name>
<dbReference type="EMBL" id="AWWV01001266">
    <property type="protein sequence ID" value="OMP11472.1"/>
    <property type="molecule type" value="Genomic_DNA"/>
</dbReference>
<reference evidence="1 2" key="1">
    <citation type="submission" date="2013-09" db="EMBL/GenBank/DDBJ databases">
        <title>Corchorus capsularis genome sequencing.</title>
        <authorList>
            <person name="Alam M."/>
            <person name="Haque M.S."/>
            <person name="Islam M.S."/>
            <person name="Emdad E.M."/>
            <person name="Islam M.M."/>
            <person name="Ahmed B."/>
            <person name="Halim A."/>
            <person name="Hossen Q.M.M."/>
            <person name="Hossain M.Z."/>
            <person name="Ahmed R."/>
            <person name="Khan M.M."/>
            <person name="Islam R."/>
            <person name="Rashid M.M."/>
            <person name="Khan S.A."/>
            <person name="Rahman M.S."/>
            <person name="Alam M."/>
        </authorList>
    </citation>
    <scope>NUCLEOTIDE SEQUENCE [LARGE SCALE GENOMIC DNA]</scope>
    <source>
        <strain evidence="2">cv. CVL-1</strain>
        <tissue evidence="1">Whole seedling</tissue>
    </source>
</reference>